<dbReference type="Proteomes" id="UP000464086">
    <property type="component" value="Chromosome"/>
</dbReference>
<organism evidence="2 3">
    <name type="scientific">Sphingobium yanoikuyae</name>
    <name type="common">Sphingomonas yanoikuyae</name>
    <dbReference type="NCBI Taxonomy" id="13690"/>
    <lineage>
        <taxon>Bacteria</taxon>
        <taxon>Pseudomonadati</taxon>
        <taxon>Pseudomonadota</taxon>
        <taxon>Alphaproteobacteria</taxon>
        <taxon>Sphingomonadales</taxon>
        <taxon>Sphingomonadaceae</taxon>
        <taxon>Sphingobium</taxon>
    </lineage>
</organism>
<dbReference type="InterPro" id="IPR034154">
    <property type="entry name" value="TOPRIM_DnaG/twinkle"/>
</dbReference>
<dbReference type="RefSeq" id="WP_159368031.1">
    <property type="nucleotide sequence ID" value="NZ_CP047218.1"/>
</dbReference>
<accession>A0A6P1GQA7</accession>
<evidence type="ECO:0000256" key="1">
    <source>
        <dbReference type="SAM" id="MobiDB-lite"/>
    </source>
</evidence>
<protein>
    <recommendedName>
        <fullName evidence="4">Toprim domain-containing protein</fullName>
    </recommendedName>
</protein>
<sequence length="282" mass="31246">MTGDWHTAVADFIGAMELEGVKPAEPIAQRLAGGELIRFHCDGDGKGRQNGWAILYLDDRPAGAFGNYRLGISRKWHVDRDLSLSPEEKRRLQQEWAEAKAKRQEERERSEAEAARDAQEMWRSAADASPDHPYLVKKRMDARPFRQAGAKLLVPMYDGAGIMWNIQRIDGDGTKRFLRGGRTDGLFFLIGQFARYGETACIGEGVATMAAVHRSTGYPSIVAFSAKNIGAVARLWNAARPDLNYIICGDDDDHLPRNIGREAGEAAAYEIGARFALPERAA</sequence>
<evidence type="ECO:0000313" key="3">
    <source>
        <dbReference type="Proteomes" id="UP000464086"/>
    </source>
</evidence>
<reference evidence="2 3" key="1">
    <citation type="submission" date="2019-12" db="EMBL/GenBank/DDBJ databases">
        <title>Functional and genomic insights into the Sphingobium yanoikuyae YC-JY1, a bacterium efficiently degrading bisphenol A.</title>
        <authorList>
            <person name="Jia Y."/>
            <person name="Li X."/>
            <person name="Wang J."/>
            <person name="Eltoukhy A."/>
            <person name="Lamraoui I."/>
            <person name="Yan Y."/>
        </authorList>
    </citation>
    <scope>NUCLEOTIDE SEQUENCE [LARGE SCALE GENOMIC DNA]</scope>
    <source>
        <strain evidence="2 3">YC-JY1</strain>
    </source>
</reference>
<evidence type="ECO:0008006" key="4">
    <source>
        <dbReference type="Google" id="ProtNLM"/>
    </source>
</evidence>
<name>A0A6P1GQA7_SPHYA</name>
<dbReference type="CDD" id="cd01029">
    <property type="entry name" value="TOPRIM_primases"/>
    <property type="match status" value="1"/>
</dbReference>
<dbReference type="AlphaFoldDB" id="A0A6P1GQA7"/>
<evidence type="ECO:0000313" key="2">
    <source>
        <dbReference type="EMBL" id="QHD70404.1"/>
    </source>
</evidence>
<dbReference type="EMBL" id="CP047218">
    <property type="protein sequence ID" value="QHD70404.1"/>
    <property type="molecule type" value="Genomic_DNA"/>
</dbReference>
<proteinExistence type="predicted"/>
<gene>
    <name evidence="2" type="ORF">GS397_14895</name>
</gene>
<feature type="region of interest" description="Disordered" evidence="1">
    <location>
        <begin position="95"/>
        <end position="117"/>
    </location>
</feature>